<evidence type="ECO:0000256" key="1">
    <source>
        <dbReference type="ARBA" id="ARBA00004651"/>
    </source>
</evidence>
<accession>A0A098B5U1</accession>
<sequence>MNLFTITLGNLKRRKLRSLLLLFSIIIGVASSVFLFTTTRSMEQDVADKIDQFGSNLLILPKTGETLSFGGVTVGTSPGQELDMDMIPQMKTIKNNETLATISPKLLAEGEINTKRVLLVGVQFPEELRLKKWWTIEGLAVGQLPKSNEILIGSEVVRILNLSIGQEVEIKGEKFWVGGVIQPTGSLENDQAIFMDLPTLQKIEDKPTAISLIEAAVLCYTCPIEDVSLQLSEKLPGTKVAALQSTIESRDDTVAQFSLFAAVISVILLMTSGFVVAMSMISAVKERTRDIGILRAIGFRKKHILRMFLYEVSLISALGGLMGFALGMGLAMQFGSTVVQMTVQVPFQPLLALYSLAAALVISLIAGIYPAWQASRLDPVEALRYF</sequence>
<feature type="transmembrane region" description="Helical" evidence="7">
    <location>
        <begin position="259"/>
        <end position="284"/>
    </location>
</feature>
<dbReference type="InterPro" id="IPR003838">
    <property type="entry name" value="ABC3_permease_C"/>
</dbReference>
<evidence type="ECO:0000256" key="6">
    <source>
        <dbReference type="ARBA" id="ARBA00038076"/>
    </source>
</evidence>
<protein>
    <submittedName>
        <fullName evidence="10">Permease protein</fullName>
    </submittedName>
</protein>
<evidence type="ECO:0000256" key="3">
    <source>
        <dbReference type="ARBA" id="ARBA00022692"/>
    </source>
</evidence>
<evidence type="ECO:0000256" key="7">
    <source>
        <dbReference type="SAM" id="Phobius"/>
    </source>
</evidence>
<dbReference type="InterPro" id="IPR050250">
    <property type="entry name" value="Macrolide_Exporter_MacB"/>
</dbReference>
<feature type="domain" description="MacB-like periplasmic core" evidence="9">
    <location>
        <begin position="18"/>
        <end position="204"/>
    </location>
</feature>
<evidence type="ECO:0000256" key="5">
    <source>
        <dbReference type="ARBA" id="ARBA00023136"/>
    </source>
</evidence>
<evidence type="ECO:0000259" key="8">
    <source>
        <dbReference type="Pfam" id="PF02687"/>
    </source>
</evidence>
<comment type="subcellular location">
    <subcellularLocation>
        <location evidence="1">Cell membrane</location>
        <topology evidence="1">Multi-pass membrane protein</topology>
    </subcellularLocation>
</comment>
<name>A0A098B5U1_DESHA</name>
<gene>
    <name evidence="10" type="ORF">DPCES_4328</name>
</gene>
<organism evidence="10">
    <name type="scientific">Desulfitobacterium hafniense</name>
    <name type="common">Desulfitobacterium frappieri</name>
    <dbReference type="NCBI Taxonomy" id="49338"/>
    <lineage>
        <taxon>Bacteria</taxon>
        <taxon>Bacillati</taxon>
        <taxon>Bacillota</taxon>
        <taxon>Clostridia</taxon>
        <taxon>Eubacteriales</taxon>
        <taxon>Desulfitobacteriaceae</taxon>
        <taxon>Desulfitobacterium</taxon>
    </lineage>
</organism>
<dbReference type="Pfam" id="PF02687">
    <property type="entry name" value="FtsX"/>
    <property type="match status" value="1"/>
</dbReference>
<dbReference type="EMBL" id="LK996017">
    <property type="protein sequence ID" value="CDX04214.1"/>
    <property type="molecule type" value="Genomic_DNA"/>
</dbReference>
<keyword evidence="5 7" id="KW-0472">Membrane</keyword>
<dbReference type="InterPro" id="IPR025857">
    <property type="entry name" value="MacB_PCD"/>
</dbReference>
<dbReference type="GO" id="GO:0022857">
    <property type="term" value="F:transmembrane transporter activity"/>
    <property type="evidence" value="ECO:0007669"/>
    <property type="project" value="TreeGrafter"/>
</dbReference>
<evidence type="ECO:0000313" key="10">
    <source>
        <dbReference type="EMBL" id="CDX04214.1"/>
    </source>
</evidence>
<reference evidence="10" key="1">
    <citation type="submission" date="2014-07" db="EMBL/GenBank/DDBJ databases">
        <authorList>
            <person name="Hornung V.Bastian."/>
        </authorList>
    </citation>
    <scope>NUCLEOTIDE SEQUENCE</scope>
    <source>
        <strain evidence="10">PCE-S</strain>
    </source>
</reference>
<feature type="transmembrane region" description="Helical" evidence="7">
    <location>
        <begin position="305"/>
        <end position="331"/>
    </location>
</feature>
<dbReference type="PANTHER" id="PTHR30572:SF4">
    <property type="entry name" value="ABC TRANSPORTER PERMEASE YTRF"/>
    <property type="match status" value="1"/>
</dbReference>
<dbReference type="AlphaFoldDB" id="A0A098B5U1"/>
<feature type="domain" description="ABC3 transporter permease C-terminal" evidence="8">
    <location>
        <begin position="263"/>
        <end position="379"/>
    </location>
</feature>
<feature type="transmembrane region" description="Helical" evidence="7">
    <location>
        <begin position="351"/>
        <end position="372"/>
    </location>
</feature>
<keyword evidence="4 7" id="KW-1133">Transmembrane helix</keyword>
<proteinExistence type="inferred from homology"/>
<dbReference type="Pfam" id="PF12704">
    <property type="entry name" value="MacB_PCD"/>
    <property type="match status" value="1"/>
</dbReference>
<evidence type="ECO:0000256" key="4">
    <source>
        <dbReference type="ARBA" id="ARBA00022989"/>
    </source>
</evidence>
<dbReference type="GO" id="GO:0005886">
    <property type="term" value="C:plasma membrane"/>
    <property type="evidence" value="ECO:0007669"/>
    <property type="project" value="UniProtKB-SubCell"/>
</dbReference>
<dbReference type="PANTHER" id="PTHR30572">
    <property type="entry name" value="MEMBRANE COMPONENT OF TRANSPORTER-RELATED"/>
    <property type="match status" value="1"/>
</dbReference>
<comment type="similarity">
    <text evidence="6">Belongs to the ABC-4 integral membrane protein family.</text>
</comment>
<keyword evidence="2" id="KW-1003">Cell membrane</keyword>
<dbReference type="PATRIC" id="fig|49338.4.peg.4661"/>
<evidence type="ECO:0000256" key="2">
    <source>
        <dbReference type="ARBA" id="ARBA00022475"/>
    </source>
</evidence>
<keyword evidence="3 7" id="KW-0812">Transmembrane</keyword>
<dbReference type="RefSeq" id="WP_018213773.1">
    <property type="nucleotide sequence ID" value="NZ_LK996017.1"/>
</dbReference>
<evidence type="ECO:0000259" key="9">
    <source>
        <dbReference type="Pfam" id="PF12704"/>
    </source>
</evidence>